<dbReference type="EMBL" id="BAAAPO010000003">
    <property type="protein sequence ID" value="GAA1779877.1"/>
    <property type="molecule type" value="Genomic_DNA"/>
</dbReference>
<sequence>MSALRTFFAPPVSLARIAWLRLVIYLYVVFDVLVVVRDPIAHGQVPVELYHPVIGRELLGFPQPSPVYVQVLRAVLLASALIAATGRLPRLAGGICAVAMFDWMSNAFSYSKIDHDHYALMIALCVLPTVGRARFSDTAVVSEAVGWVVRTIQMSAVSIYFLSAWAKMRFGTWGWANGATLIWALTRRPNGIAPWIGSHPALTHTLQWIMLIAEFLSPLLLWARGQALRLGLAFFLVFHASTYYLLRIHFLPLVVCLTAFMPMERIPAWWARRRQAGSAHPPAEQAAPSSAR</sequence>
<evidence type="ECO:0008006" key="3">
    <source>
        <dbReference type="Google" id="ProtNLM"/>
    </source>
</evidence>
<name>A0ABP4XEL8_9MICO</name>
<reference evidence="2" key="1">
    <citation type="journal article" date="2019" name="Int. J. Syst. Evol. Microbiol.">
        <title>The Global Catalogue of Microorganisms (GCM) 10K type strain sequencing project: providing services to taxonomists for standard genome sequencing and annotation.</title>
        <authorList>
            <consortium name="The Broad Institute Genomics Platform"/>
            <consortium name="The Broad Institute Genome Sequencing Center for Infectious Disease"/>
            <person name="Wu L."/>
            <person name="Ma J."/>
        </authorList>
    </citation>
    <scope>NUCLEOTIDE SEQUENCE [LARGE SCALE GENOMIC DNA]</scope>
    <source>
        <strain evidence="2">JCM 15592</strain>
    </source>
</reference>
<protein>
    <recommendedName>
        <fullName evidence="3">HTTM domain-containing protein</fullName>
    </recommendedName>
</protein>
<evidence type="ECO:0000313" key="1">
    <source>
        <dbReference type="EMBL" id="GAA1779877.1"/>
    </source>
</evidence>
<accession>A0ABP4XEL8</accession>
<dbReference type="RefSeq" id="WP_344079850.1">
    <property type="nucleotide sequence ID" value="NZ_BAAAPO010000003.1"/>
</dbReference>
<proteinExistence type="predicted"/>
<organism evidence="1 2">
    <name type="scientific">Nostocoides veronense</name>
    <dbReference type="NCBI Taxonomy" id="330836"/>
    <lineage>
        <taxon>Bacteria</taxon>
        <taxon>Bacillati</taxon>
        <taxon>Actinomycetota</taxon>
        <taxon>Actinomycetes</taxon>
        <taxon>Micrococcales</taxon>
        <taxon>Intrasporangiaceae</taxon>
        <taxon>Nostocoides</taxon>
    </lineage>
</organism>
<keyword evidence="2" id="KW-1185">Reference proteome</keyword>
<gene>
    <name evidence="1" type="ORF">GCM10009811_01490</name>
</gene>
<comment type="caution">
    <text evidence="1">The sequence shown here is derived from an EMBL/GenBank/DDBJ whole genome shotgun (WGS) entry which is preliminary data.</text>
</comment>
<dbReference type="Proteomes" id="UP001499938">
    <property type="component" value="Unassembled WGS sequence"/>
</dbReference>
<evidence type="ECO:0000313" key="2">
    <source>
        <dbReference type="Proteomes" id="UP001499938"/>
    </source>
</evidence>